<sequence length="66" mass="7163">MDWSDHHAEPLDAPGVLDEPLVGDLDQRLEVLPGHGAVLDPVRLPADQALEAQAHGADRDDRRHGV</sequence>
<dbReference type="EMBL" id="KN714772">
    <property type="protein sequence ID" value="KUI61262.1"/>
    <property type="molecule type" value="Genomic_DNA"/>
</dbReference>
<dbReference type="AlphaFoldDB" id="A0A194VB58"/>
<evidence type="ECO:0000313" key="2">
    <source>
        <dbReference type="Proteomes" id="UP000078576"/>
    </source>
</evidence>
<keyword evidence="2" id="KW-1185">Reference proteome</keyword>
<dbReference type="Proteomes" id="UP000078576">
    <property type="component" value="Unassembled WGS sequence"/>
</dbReference>
<protein>
    <submittedName>
        <fullName evidence="1">Uncharacterized protein</fullName>
    </submittedName>
</protein>
<evidence type="ECO:0000313" key="1">
    <source>
        <dbReference type="EMBL" id="KUI61262.1"/>
    </source>
</evidence>
<organism evidence="1 2">
    <name type="scientific">Cytospora mali</name>
    <name type="common">Apple Valsa canker fungus</name>
    <name type="synonym">Valsa mali</name>
    <dbReference type="NCBI Taxonomy" id="578113"/>
    <lineage>
        <taxon>Eukaryota</taxon>
        <taxon>Fungi</taxon>
        <taxon>Dikarya</taxon>
        <taxon>Ascomycota</taxon>
        <taxon>Pezizomycotina</taxon>
        <taxon>Sordariomycetes</taxon>
        <taxon>Sordariomycetidae</taxon>
        <taxon>Diaporthales</taxon>
        <taxon>Cytosporaceae</taxon>
        <taxon>Cytospora</taxon>
    </lineage>
</organism>
<reference evidence="2" key="1">
    <citation type="submission" date="2014-12" db="EMBL/GenBank/DDBJ databases">
        <title>Genome Sequence of Valsa Canker Pathogens Uncovers a Specific Adaption of Colonization on Woody Bark.</title>
        <authorList>
            <person name="Yin Z."/>
            <person name="Liu H."/>
            <person name="Gao X."/>
            <person name="Li Z."/>
            <person name="Song N."/>
            <person name="Ke X."/>
            <person name="Dai Q."/>
            <person name="Wu Y."/>
            <person name="Sun Y."/>
            <person name="Xu J.-R."/>
            <person name="Kang Z.K."/>
            <person name="Wang L."/>
            <person name="Huang L."/>
        </authorList>
    </citation>
    <scope>NUCLEOTIDE SEQUENCE [LARGE SCALE GENOMIC DNA]</scope>
    <source>
        <strain evidence="2">SXYL134</strain>
    </source>
</reference>
<gene>
    <name evidence="1" type="ORF">VP1G_11231</name>
</gene>
<name>A0A194VB58_CYTMA</name>
<accession>A0A194VB58</accession>
<proteinExistence type="predicted"/>